<protein>
    <recommendedName>
        <fullName evidence="3">F-box domain-containing protein</fullName>
    </recommendedName>
</protein>
<dbReference type="EMBL" id="OZ075122">
    <property type="protein sequence ID" value="CAL4905168.1"/>
    <property type="molecule type" value="Genomic_DNA"/>
</dbReference>
<evidence type="ECO:0008006" key="3">
    <source>
        <dbReference type="Google" id="ProtNLM"/>
    </source>
</evidence>
<organism evidence="1 2">
    <name type="scientific">Urochloa decumbens</name>
    <dbReference type="NCBI Taxonomy" id="240449"/>
    <lineage>
        <taxon>Eukaryota</taxon>
        <taxon>Viridiplantae</taxon>
        <taxon>Streptophyta</taxon>
        <taxon>Embryophyta</taxon>
        <taxon>Tracheophyta</taxon>
        <taxon>Spermatophyta</taxon>
        <taxon>Magnoliopsida</taxon>
        <taxon>Liliopsida</taxon>
        <taxon>Poales</taxon>
        <taxon>Poaceae</taxon>
        <taxon>PACMAD clade</taxon>
        <taxon>Panicoideae</taxon>
        <taxon>Panicodae</taxon>
        <taxon>Paniceae</taxon>
        <taxon>Melinidinae</taxon>
        <taxon>Urochloa</taxon>
    </lineage>
</organism>
<dbReference type="InterPro" id="IPR036047">
    <property type="entry name" value="F-box-like_dom_sf"/>
</dbReference>
<gene>
    <name evidence="1" type="ORF">URODEC1_LOCUS11523</name>
</gene>
<evidence type="ECO:0000313" key="1">
    <source>
        <dbReference type="EMBL" id="CAL4905168.1"/>
    </source>
</evidence>
<dbReference type="Proteomes" id="UP001497457">
    <property type="component" value="Chromosome 12b"/>
</dbReference>
<dbReference type="SUPFAM" id="SSF81383">
    <property type="entry name" value="F-box domain"/>
    <property type="match status" value="1"/>
</dbReference>
<accession>A0ABC8W9H1</accession>
<dbReference type="PANTHER" id="PTHR31264">
    <property type="entry name" value="OS07G0554500 PROTEIN-RELATED"/>
    <property type="match status" value="1"/>
</dbReference>
<dbReference type="AlphaFoldDB" id="A0ABC8W9H1"/>
<evidence type="ECO:0000313" key="2">
    <source>
        <dbReference type="Proteomes" id="UP001497457"/>
    </source>
</evidence>
<name>A0ABC8W9H1_9POAL</name>
<proteinExistence type="predicted"/>
<dbReference type="PANTHER" id="PTHR31264:SF7">
    <property type="entry name" value="F-BOX DOMAIN CONTAINING PROTEIN, EXPRESSED"/>
    <property type="match status" value="1"/>
</dbReference>
<reference evidence="2" key="1">
    <citation type="submission" date="2024-06" db="EMBL/GenBank/DDBJ databases">
        <authorList>
            <person name="Ryan C."/>
        </authorList>
    </citation>
    <scope>NUCLEOTIDE SEQUENCE [LARGE SCALE GENOMIC DNA]</scope>
</reference>
<sequence>MAPAASQPELPDEVTEDILLRLDGAADVARAAAACRSHLRVVRDRRFLLRFRSLRPPPLIGLLSSGGKLHPAEPPHSSAPAARGVASDWAGGDYPFSSLLPSRGIAAFTDWSVCDARGGRVLLYRSRRRGSGTPESAAAFLDLAVGDPLHRQFVLFPPIPDEIVLKRYSAEMRSEPFLAAALDEEEGQCQFQVIYNWMSNYKIDTFVFSSGTRKWRAATSFSFLPDRLILNPKVLVRHYAGGCFCWVHFGCKHMLVLDQREMNFSIVGLPDFNDRWSIEGLAVFGTGMTNRLGFAVLRVHPDTLELYCRNENDNGGGGAEEWYDRSFVPLPEPGCSYKIVGAAEGYLVLEGRMQLERTRYFTLDLKTFQAERLCMPDNAIYPAYLYASYPSLLSPPTI</sequence>
<keyword evidence="2" id="KW-1185">Reference proteome</keyword>
<reference evidence="1 2" key="2">
    <citation type="submission" date="2024-10" db="EMBL/GenBank/DDBJ databases">
        <authorList>
            <person name="Ryan C."/>
        </authorList>
    </citation>
    <scope>NUCLEOTIDE SEQUENCE [LARGE SCALE GENOMIC DNA]</scope>
</reference>